<comment type="subunit">
    <text evidence="12 13">Component of the ubiquinol-cytochrome c oxidoreductase (cytochrome b-c1 complex, complex III, CIII), a multisubunit enzyme composed of 11 subunits. The complex is composed of 3 respiratory subunits cytochrome b, cytochrome c1 and Rieske protein UQCRFS1, 2 core protein subunits UQCRC1/QCR1 and UQCRC2/QCR2, and 6 low-molecular weight protein subunits UQCRH/QCR6, UQCRB/QCR7, UQCRQ/QCR8, UQCR10/QCR9, UQCR11/QCR10 and subunit 9, the cleavage product of Rieske protein UQCRFS1. The complex exists as an obligatory dimer and forms supercomplexes (SCs) in the inner mitochondrial membrane with NADH-ubiquinone oxidoreductase (complex I, CI) and cytochrome c oxidase (complex IV, CIV), resulting in different assemblies (supercomplex SCI(1)III(2)IV(1) and megacomplex MCI(2)III(2)IV(2)). Interacts with UQCC6.</text>
</comment>
<evidence type="ECO:0000256" key="2">
    <source>
        <dbReference type="ARBA" id="ARBA00007668"/>
    </source>
</evidence>
<keyword evidence="9" id="KW-1133">Transmembrane helix</keyword>
<evidence type="ECO:0000256" key="11">
    <source>
        <dbReference type="ARBA" id="ARBA00023136"/>
    </source>
</evidence>
<keyword evidence="8 13" id="KW-0249">Electron transport</keyword>
<dbReference type="GO" id="GO:0045275">
    <property type="term" value="C:respiratory chain complex III"/>
    <property type="evidence" value="ECO:0007669"/>
    <property type="project" value="UniProtKB-UniRule"/>
</dbReference>
<protein>
    <recommendedName>
        <fullName evidence="3 13">Cytochrome b-c1 complex subunit 8</fullName>
    </recommendedName>
    <alternativeName>
        <fullName evidence="13">Complex III subunit 8</fullName>
    </alternativeName>
</protein>
<dbReference type="Pfam" id="PF02939">
    <property type="entry name" value="UcrQ"/>
    <property type="match status" value="1"/>
</dbReference>
<keyword evidence="7 13" id="KW-0999">Mitochondrion inner membrane</keyword>
<reference evidence="14" key="3">
    <citation type="submission" date="2012-09" db="EMBL/GenBank/DDBJ databases">
        <authorList>
            <consortium name="VectorBase"/>
        </authorList>
    </citation>
    <scope>NUCLEOTIDE SEQUENCE</scope>
    <source>
        <strain evidence="14">Liverpool</strain>
    </source>
</reference>
<dbReference type="GO" id="GO:0006122">
    <property type="term" value="P:mitochondrial electron transport, ubiquinol to cytochrome c"/>
    <property type="evidence" value="ECO:0007669"/>
    <property type="project" value="UniProtKB-UniRule"/>
</dbReference>
<dbReference type="FunFam" id="1.20.5.210:FF:000001">
    <property type="entry name" value="Cytochrome b-c1 complex subunit 8"/>
    <property type="match status" value="1"/>
</dbReference>
<dbReference type="KEGG" id="aag:5566059"/>
<accession>A0A1S4F9P3</accession>
<reference evidence="14" key="2">
    <citation type="journal article" date="2007" name="Science">
        <title>Genome sequence of Aedes aegypti, a major arbovirus vector.</title>
        <authorList>
            <person name="Nene V."/>
            <person name="Wortman J.R."/>
            <person name="Lawson D."/>
            <person name="Haas B."/>
            <person name="Kodira C."/>
            <person name="Tu Z.J."/>
            <person name="Loftus B."/>
            <person name="Xi Z."/>
            <person name="Megy K."/>
            <person name="Grabherr M."/>
            <person name="Ren Q."/>
            <person name="Zdobnov E.M."/>
            <person name="Lobo N.F."/>
            <person name="Campbell K.S."/>
            <person name="Brown S.E."/>
            <person name="Bonaldo M.F."/>
            <person name="Zhu J."/>
            <person name="Sinkins S.P."/>
            <person name="Hogenkamp D.G."/>
            <person name="Amedeo P."/>
            <person name="Arensburger P."/>
            <person name="Atkinson P.W."/>
            <person name="Bidwell S."/>
            <person name="Biedler J."/>
            <person name="Birney E."/>
            <person name="Bruggner R.V."/>
            <person name="Costas J."/>
            <person name="Coy M.R."/>
            <person name="Crabtree J."/>
            <person name="Crawford M."/>
            <person name="Debruyn B."/>
            <person name="Decaprio D."/>
            <person name="Eiglmeier K."/>
            <person name="Eisenstadt E."/>
            <person name="El-Dorry H."/>
            <person name="Gelbart W.M."/>
            <person name="Gomes S.L."/>
            <person name="Hammond M."/>
            <person name="Hannick L.I."/>
            <person name="Hogan J.R."/>
            <person name="Holmes M.H."/>
            <person name="Jaffe D."/>
            <person name="Johnston J.S."/>
            <person name="Kennedy R.C."/>
            <person name="Koo H."/>
            <person name="Kravitz S."/>
            <person name="Kriventseva E.V."/>
            <person name="Kulp D."/>
            <person name="Labutti K."/>
            <person name="Lee E."/>
            <person name="Li S."/>
            <person name="Lovin D.D."/>
            <person name="Mao C."/>
            <person name="Mauceli E."/>
            <person name="Menck C.F."/>
            <person name="Miller J.R."/>
            <person name="Montgomery P."/>
            <person name="Mori A."/>
            <person name="Nascimento A.L."/>
            <person name="Naveira H.F."/>
            <person name="Nusbaum C."/>
            <person name="O'leary S."/>
            <person name="Orvis J."/>
            <person name="Pertea M."/>
            <person name="Quesneville H."/>
            <person name="Reidenbach K.R."/>
            <person name="Rogers Y.H."/>
            <person name="Roth C.W."/>
            <person name="Schneider J.R."/>
            <person name="Schatz M."/>
            <person name="Shumway M."/>
            <person name="Stanke M."/>
            <person name="Stinson E.O."/>
            <person name="Tubio J.M."/>
            <person name="Vanzee J.P."/>
            <person name="Verjovski-Almeida S."/>
            <person name="Werner D."/>
            <person name="White O."/>
            <person name="Wyder S."/>
            <person name="Zeng Q."/>
            <person name="Zhao Q."/>
            <person name="Zhao Y."/>
            <person name="Hill C.A."/>
            <person name="Raikhel A.S."/>
            <person name="Soares M.B."/>
            <person name="Knudson D.L."/>
            <person name="Lee N.H."/>
            <person name="Galagan J."/>
            <person name="Salzberg S.L."/>
            <person name="Paulsen I.T."/>
            <person name="Dimopoulos G."/>
            <person name="Collins F.H."/>
            <person name="Birren B."/>
            <person name="Fraser-Liggett C.M."/>
            <person name="Severson D.W."/>
        </authorList>
    </citation>
    <scope>NUCLEOTIDE SEQUENCE [LARGE SCALE GENOMIC DNA]</scope>
    <source>
        <strain evidence="14">Liverpool</strain>
    </source>
</reference>
<comment type="subcellular location">
    <subcellularLocation>
        <location evidence="1 13">Mitochondrion inner membrane</location>
        <topology evidence="1 13">Single-pass membrane protein</topology>
    </subcellularLocation>
</comment>
<keyword evidence="5 13" id="KW-0679">Respiratory chain</keyword>
<evidence type="ECO:0000256" key="9">
    <source>
        <dbReference type="ARBA" id="ARBA00022989"/>
    </source>
</evidence>
<comment type="similarity">
    <text evidence="2 13">Belongs to the UQCRQ/QCR8 family.</text>
</comment>
<dbReference type="OMA" id="GVPNMFR"/>
<comment type="function">
    <text evidence="13">Component of the ubiquinol-cytochrome c oxidoreductase, a multisubunit transmembrane complex that is part of the mitochondrial electron transport chain which drives oxidative phosphorylation. The complex plays an important role in the uptake of multiple carbon sources present in different host niches.</text>
</comment>
<proteinExistence type="inferred from homology"/>
<name>A0A1S4F9P3_AEDAE</name>
<organism evidence="14 15">
    <name type="scientific">Aedes aegypti</name>
    <name type="common">Yellowfever mosquito</name>
    <name type="synonym">Culex aegypti</name>
    <dbReference type="NCBI Taxonomy" id="7159"/>
    <lineage>
        <taxon>Eukaryota</taxon>
        <taxon>Metazoa</taxon>
        <taxon>Ecdysozoa</taxon>
        <taxon>Arthropoda</taxon>
        <taxon>Hexapoda</taxon>
        <taxon>Insecta</taxon>
        <taxon>Pterygota</taxon>
        <taxon>Neoptera</taxon>
        <taxon>Endopterygota</taxon>
        <taxon>Diptera</taxon>
        <taxon>Nematocera</taxon>
        <taxon>Culicoidea</taxon>
        <taxon>Culicidae</taxon>
        <taxon>Culicinae</taxon>
        <taxon>Aedini</taxon>
        <taxon>Aedes</taxon>
        <taxon>Stegomyia</taxon>
    </lineage>
</organism>
<keyword evidence="6" id="KW-0812">Transmembrane</keyword>
<sequence length="82" mass="9486">MGHGFGELAKVRGIVTHKISSYEQKAFAGWWTKAIPNTLRRIRSQIFIVTPPFVMGYLVYNYVENLHTQINRKNPADYENDS</sequence>
<dbReference type="InterPro" id="IPR004205">
    <property type="entry name" value="Cyt_bc1_su8"/>
</dbReference>
<evidence type="ECO:0000256" key="4">
    <source>
        <dbReference type="ARBA" id="ARBA00022448"/>
    </source>
</evidence>
<keyword evidence="10 13" id="KW-0496">Mitochondrion</keyword>
<dbReference type="Gene3D" id="1.20.5.210">
    <property type="entry name" value="Cytochrome b-c1 complex subunit 8"/>
    <property type="match status" value="1"/>
</dbReference>
<evidence type="ECO:0000313" key="14">
    <source>
        <dbReference type="EMBL" id="EJY57567.1"/>
    </source>
</evidence>
<dbReference type="HOGENOM" id="CLU_156007_2_0_1"/>
<evidence type="ECO:0000313" key="15">
    <source>
        <dbReference type="Proteomes" id="UP000682892"/>
    </source>
</evidence>
<evidence type="ECO:0000256" key="10">
    <source>
        <dbReference type="ARBA" id="ARBA00023128"/>
    </source>
</evidence>
<reference evidence="14" key="1">
    <citation type="submission" date="2005-10" db="EMBL/GenBank/DDBJ databases">
        <authorList>
            <person name="Loftus B.J."/>
            <person name="Nene V.M."/>
            <person name="Hannick L.I."/>
            <person name="Bidwell S."/>
            <person name="Haas B."/>
            <person name="Amedeo P."/>
            <person name="Orvis J."/>
            <person name="Wortman J.R."/>
            <person name="White O.R."/>
            <person name="Salzberg S."/>
            <person name="Shumway M."/>
            <person name="Koo H."/>
            <person name="Zhao Y."/>
            <person name="Holmes M."/>
            <person name="Miller J."/>
            <person name="Schatz M."/>
            <person name="Pop M."/>
            <person name="Pai G."/>
            <person name="Utterback T."/>
            <person name="Rogers Y.-H."/>
            <person name="Kravitz S."/>
            <person name="Fraser C.M."/>
        </authorList>
    </citation>
    <scope>NUCLEOTIDE SEQUENCE</scope>
    <source>
        <strain evidence="14">Liverpool</strain>
    </source>
</reference>
<dbReference type="GO" id="GO:0005743">
    <property type="term" value="C:mitochondrial inner membrane"/>
    <property type="evidence" value="ECO:0007669"/>
    <property type="project" value="UniProtKB-SubCell"/>
</dbReference>
<evidence type="ECO:0000256" key="12">
    <source>
        <dbReference type="ARBA" id="ARBA00047105"/>
    </source>
</evidence>
<dbReference type="InterPro" id="IPR036642">
    <property type="entry name" value="Cyt_bc1_su8_sf"/>
</dbReference>
<evidence type="ECO:0000256" key="5">
    <source>
        <dbReference type="ARBA" id="ARBA00022660"/>
    </source>
</evidence>
<evidence type="ECO:0000256" key="8">
    <source>
        <dbReference type="ARBA" id="ARBA00022982"/>
    </source>
</evidence>
<keyword evidence="11" id="KW-0472">Membrane</keyword>
<gene>
    <name evidence="14" type="ORF">AaeL_AAEL005143</name>
</gene>
<evidence type="ECO:0000256" key="13">
    <source>
        <dbReference type="RuleBase" id="RU368118"/>
    </source>
</evidence>
<dbReference type="EMBL" id="CH477328">
    <property type="protein sequence ID" value="EJY57567.1"/>
    <property type="molecule type" value="Genomic_DNA"/>
</dbReference>
<evidence type="ECO:0000256" key="7">
    <source>
        <dbReference type="ARBA" id="ARBA00022792"/>
    </source>
</evidence>
<dbReference type="PANTHER" id="PTHR12119:SF2">
    <property type="entry name" value="CYTOCHROME B-C1 COMPLEX SUBUNIT 8"/>
    <property type="match status" value="1"/>
</dbReference>
<evidence type="ECO:0000256" key="1">
    <source>
        <dbReference type="ARBA" id="ARBA00004434"/>
    </source>
</evidence>
<dbReference type="OrthoDB" id="6683853at2759"/>
<evidence type="ECO:0000256" key="6">
    <source>
        <dbReference type="ARBA" id="ARBA00022692"/>
    </source>
</evidence>
<evidence type="ECO:0000256" key="3">
    <source>
        <dbReference type="ARBA" id="ARBA00016324"/>
    </source>
</evidence>
<dbReference type="PANTHER" id="PTHR12119">
    <property type="entry name" value="UBIQUINOL-CYTOCHROME C REDUCTASE COMPLEX UBIQUINONE-BINDING PROTEIN QP-C"/>
    <property type="match status" value="1"/>
</dbReference>
<dbReference type="SUPFAM" id="SSF81508">
    <property type="entry name" value="Ubiquinone-binding protein QP-C of cytochrome bc1 complex (Ubiquinol-cytochrome c reductase)"/>
    <property type="match status" value="1"/>
</dbReference>
<dbReference type="AlphaFoldDB" id="A0A1S4F9P3"/>
<keyword evidence="4 13" id="KW-0813">Transport</keyword>
<dbReference type="Proteomes" id="UP000682892">
    <property type="component" value="Chromosome 3"/>
</dbReference>